<sequence>MAGGSRPGRCERVRAAGDRGERIRTHGRRVGHTRACPRQLGAWDGEGGTACRSPRPNEWAARRIGWVGPGTQPVTGCPRPRIVECGHRVCGSTGVGRARARPGVGWGLFRPPTDPSQGEGRSGDETTRETEDKKGLTSPRLHSRPSSAAPPLKQLHHYRAVMRRGLLQRLTCYCEVVVRTSPAVGQPHAADEAPTS</sequence>
<evidence type="ECO:0000256" key="1">
    <source>
        <dbReference type="SAM" id="MobiDB-lite"/>
    </source>
</evidence>
<accession>A0A225D181</accession>
<dbReference type="AlphaFoldDB" id="A0A225D181"/>
<evidence type="ECO:0000313" key="2">
    <source>
        <dbReference type="EMBL" id="OWK35272.1"/>
    </source>
</evidence>
<dbReference type="EMBL" id="NIDE01000018">
    <property type="protein sequence ID" value="OWK35272.1"/>
    <property type="molecule type" value="Genomic_DNA"/>
</dbReference>
<organism evidence="2 3">
    <name type="scientific">Fimbriiglobus ruber</name>
    <dbReference type="NCBI Taxonomy" id="1908690"/>
    <lineage>
        <taxon>Bacteria</taxon>
        <taxon>Pseudomonadati</taxon>
        <taxon>Planctomycetota</taxon>
        <taxon>Planctomycetia</taxon>
        <taxon>Gemmatales</taxon>
        <taxon>Gemmataceae</taxon>
        <taxon>Fimbriiglobus</taxon>
    </lineage>
</organism>
<name>A0A225D181_9BACT</name>
<feature type="compositionally biased region" description="Basic and acidic residues" evidence="1">
    <location>
        <begin position="121"/>
        <end position="135"/>
    </location>
</feature>
<proteinExistence type="predicted"/>
<comment type="caution">
    <text evidence="2">The sequence shown here is derived from an EMBL/GenBank/DDBJ whole genome shotgun (WGS) entry which is preliminary data.</text>
</comment>
<dbReference type="Proteomes" id="UP000214646">
    <property type="component" value="Unassembled WGS sequence"/>
</dbReference>
<reference evidence="3" key="1">
    <citation type="submission" date="2017-06" db="EMBL/GenBank/DDBJ databases">
        <title>Genome analysis of Fimbriiglobus ruber SP5, the first member of the order Planctomycetales with confirmed chitinolytic capability.</title>
        <authorList>
            <person name="Ravin N.V."/>
            <person name="Rakitin A.L."/>
            <person name="Ivanova A.A."/>
            <person name="Beletsky A.V."/>
            <person name="Kulichevskaya I.S."/>
            <person name="Mardanov A.V."/>
            <person name="Dedysh S.N."/>
        </authorList>
    </citation>
    <scope>NUCLEOTIDE SEQUENCE [LARGE SCALE GENOMIC DNA]</scope>
    <source>
        <strain evidence="3">SP5</strain>
    </source>
</reference>
<keyword evidence="3" id="KW-1185">Reference proteome</keyword>
<gene>
    <name evidence="2" type="ORF">FRUB_09433</name>
</gene>
<protein>
    <submittedName>
        <fullName evidence="2">Uncharacterized protein</fullName>
    </submittedName>
</protein>
<evidence type="ECO:0000313" key="3">
    <source>
        <dbReference type="Proteomes" id="UP000214646"/>
    </source>
</evidence>
<feature type="region of interest" description="Disordered" evidence="1">
    <location>
        <begin position="101"/>
        <end position="154"/>
    </location>
</feature>